<sequence length="188" mass="21282">MQFSVVHASVITVHKSQGATYSDVVYEYDRGYSHRLVYIALSRCTDVNRLYLTNAKGDHPFYHAQENLDHDLLDEFRRLDKHHLPTVTKACALNLAEPQYSFPLAALNVSIWRLSGEGDVSTQGSLLEEMFLQRASQSFLRAPAAAYELSSDRLAALADNAYEIFSPTVTTCLRDHRHFCCFKVRGAH</sequence>
<gene>
    <name evidence="1" type="ORF">HPB49_000625</name>
</gene>
<protein>
    <submittedName>
        <fullName evidence="1">Uncharacterized protein</fullName>
    </submittedName>
</protein>
<organism evidence="1 2">
    <name type="scientific">Dermacentor silvarum</name>
    <name type="common">Tick</name>
    <dbReference type="NCBI Taxonomy" id="543639"/>
    <lineage>
        <taxon>Eukaryota</taxon>
        <taxon>Metazoa</taxon>
        <taxon>Ecdysozoa</taxon>
        <taxon>Arthropoda</taxon>
        <taxon>Chelicerata</taxon>
        <taxon>Arachnida</taxon>
        <taxon>Acari</taxon>
        <taxon>Parasitiformes</taxon>
        <taxon>Ixodida</taxon>
        <taxon>Ixodoidea</taxon>
        <taxon>Ixodidae</taxon>
        <taxon>Rhipicephalinae</taxon>
        <taxon>Dermacentor</taxon>
    </lineage>
</organism>
<proteinExistence type="predicted"/>
<reference evidence="1" key="1">
    <citation type="submission" date="2020-05" db="EMBL/GenBank/DDBJ databases">
        <title>Large-scale comparative analyses of tick genomes elucidate their genetic diversity and vector capacities.</title>
        <authorList>
            <person name="Jia N."/>
            <person name="Wang J."/>
            <person name="Shi W."/>
            <person name="Du L."/>
            <person name="Sun Y."/>
            <person name="Zhan W."/>
            <person name="Jiang J."/>
            <person name="Wang Q."/>
            <person name="Zhang B."/>
            <person name="Ji P."/>
            <person name="Sakyi L.B."/>
            <person name="Cui X."/>
            <person name="Yuan T."/>
            <person name="Jiang B."/>
            <person name="Yang W."/>
            <person name="Lam T.T.-Y."/>
            <person name="Chang Q."/>
            <person name="Ding S."/>
            <person name="Wang X."/>
            <person name="Zhu J."/>
            <person name="Ruan X."/>
            <person name="Zhao L."/>
            <person name="Wei J."/>
            <person name="Que T."/>
            <person name="Du C."/>
            <person name="Cheng J."/>
            <person name="Dai P."/>
            <person name="Han X."/>
            <person name="Huang E."/>
            <person name="Gao Y."/>
            <person name="Liu J."/>
            <person name="Shao H."/>
            <person name="Ye R."/>
            <person name="Li L."/>
            <person name="Wei W."/>
            <person name="Wang X."/>
            <person name="Wang C."/>
            <person name="Yang T."/>
            <person name="Huo Q."/>
            <person name="Li W."/>
            <person name="Guo W."/>
            <person name="Chen H."/>
            <person name="Zhou L."/>
            <person name="Ni X."/>
            <person name="Tian J."/>
            <person name="Zhou Y."/>
            <person name="Sheng Y."/>
            <person name="Liu T."/>
            <person name="Pan Y."/>
            <person name="Xia L."/>
            <person name="Li J."/>
            <person name="Zhao F."/>
            <person name="Cao W."/>
        </authorList>
    </citation>
    <scope>NUCLEOTIDE SEQUENCE</scope>
    <source>
        <strain evidence="1">Dsil-2018</strain>
    </source>
</reference>
<keyword evidence="2" id="KW-1185">Reference proteome</keyword>
<dbReference type="Proteomes" id="UP000821865">
    <property type="component" value="Chromosome 5"/>
</dbReference>
<accession>A0ACB8CNF1</accession>
<comment type="caution">
    <text evidence="1">The sequence shown here is derived from an EMBL/GenBank/DDBJ whole genome shotgun (WGS) entry which is preliminary data.</text>
</comment>
<name>A0ACB8CNF1_DERSI</name>
<evidence type="ECO:0000313" key="2">
    <source>
        <dbReference type="Proteomes" id="UP000821865"/>
    </source>
</evidence>
<dbReference type="EMBL" id="CM023474">
    <property type="protein sequence ID" value="KAH7948669.1"/>
    <property type="molecule type" value="Genomic_DNA"/>
</dbReference>
<evidence type="ECO:0000313" key="1">
    <source>
        <dbReference type="EMBL" id="KAH7948669.1"/>
    </source>
</evidence>